<name>A0ABY3LI20_9GAMM</name>
<dbReference type="Proteomes" id="UP000426772">
    <property type="component" value="Unassembled WGS sequence"/>
</dbReference>
<dbReference type="EMBL" id="RCNL01000002">
    <property type="protein sequence ID" value="TXL79807.1"/>
    <property type="molecule type" value="Genomic_DNA"/>
</dbReference>
<accession>A0ABY3LI20</accession>
<gene>
    <name evidence="1" type="ORF">D9O29_05945</name>
</gene>
<evidence type="ECO:0000313" key="2">
    <source>
        <dbReference type="Proteomes" id="UP000426772"/>
    </source>
</evidence>
<protein>
    <submittedName>
        <fullName evidence="1">Uncharacterized protein</fullName>
    </submittedName>
</protein>
<reference evidence="1 2" key="1">
    <citation type="submission" date="2018-10" db="EMBL/GenBank/DDBJ databases">
        <title>Draft genome sequence of Pantoea vagans isolated from corpses of the sugarcane aphid Melanaphis sacchari Zehntner.</title>
        <authorList>
            <person name="Toledo E."/>
            <person name="Pena G."/>
            <person name="Lozano L."/>
        </authorList>
    </citation>
    <scope>NUCLEOTIDE SEQUENCE [LARGE SCALE GENOMIC DNA]</scope>
    <source>
        <strain evidence="1 2">ET-90</strain>
    </source>
</reference>
<evidence type="ECO:0000313" key="1">
    <source>
        <dbReference type="EMBL" id="TXL79807.1"/>
    </source>
</evidence>
<proteinExistence type="predicted"/>
<organism evidence="1 2">
    <name type="scientific">Pantoea vagans</name>
    <dbReference type="NCBI Taxonomy" id="470934"/>
    <lineage>
        <taxon>Bacteria</taxon>
        <taxon>Pseudomonadati</taxon>
        <taxon>Pseudomonadota</taxon>
        <taxon>Gammaproteobacteria</taxon>
        <taxon>Enterobacterales</taxon>
        <taxon>Erwiniaceae</taxon>
        <taxon>Pantoea</taxon>
    </lineage>
</organism>
<comment type="caution">
    <text evidence="1">The sequence shown here is derived from an EMBL/GenBank/DDBJ whole genome shotgun (WGS) entry which is preliminary data.</text>
</comment>
<keyword evidence="2" id="KW-1185">Reference proteome</keyword>
<sequence length="100" mass="11427">MTYDRHIVFAGTDRITSLKADVDALLRQLSEGEYLSVDTFANNWVHLTALYAKIQEQMNDRVLMDRLVRTDLLLTADLMAVGRMIMVINNLLRCTAALRL</sequence>
<dbReference type="RefSeq" id="WP_147788765.1">
    <property type="nucleotide sequence ID" value="NZ_RCNL01000002.1"/>
</dbReference>